<sequence>MHVKREDNDVNRTIRKPASRVSRRTLTSAVTKSRNDVFHPLPDSDLDSQSSTFDTRAWVKALVRYESEHLESGRRRKSGASFRNLDLYGFGMPTDYQKSVGNSILLFLTQWCKKRIDILHDLKGLVNASEMLLVPRPPGSGLGRSVTIVGVLYQRRTIRRPDFAPSERRLSNRVDVTVQDIRDGDTRPLAWKTALENTGDIGVIIPLTDQDRSNKVDDGNAIVRVISCGFGHIITVFPQSDVVAIALISIYTKRAFSCVGIREDERYAGWTGSRSNLVETPTVSHGERTAPALKDFILNRLLRSHEVWKVRSTTTLAHGKGAVIAPMVITAGQGTLVLQQNGAHRTNATDLLGMIALTFRNMEMREIIIVPGPRAKFGRDILLVAANLVVITHDTDGHVIDASLGGCAVKDTDR</sequence>
<protein>
    <recommendedName>
        <fullName evidence="2">Pleiotropic ABC efflux transporter N-terminal domain-containing protein</fullName>
    </recommendedName>
</protein>
<dbReference type="EMBL" id="SPNV01000395">
    <property type="protein sequence ID" value="KAF5855711.1"/>
    <property type="molecule type" value="Genomic_DNA"/>
</dbReference>
<feature type="compositionally biased region" description="Basic and acidic residues" evidence="1">
    <location>
        <begin position="1"/>
        <end position="12"/>
    </location>
</feature>
<reference evidence="3 4" key="1">
    <citation type="submission" date="2019-04" db="EMBL/GenBank/DDBJ databases">
        <title>Aspergillus burnettii sp. nov., novel species from soil in southeast Queensland.</title>
        <authorList>
            <person name="Gilchrist C.L.M."/>
            <person name="Pitt J.I."/>
            <person name="Lange L."/>
            <person name="Lacey H.J."/>
            <person name="Vuong D."/>
            <person name="Midgley D.J."/>
            <person name="Greenfield P."/>
            <person name="Bradbury M."/>
            <person name="Lacey E."/>
            <person name="Busk P.K."/>
            <person name="Pilgaard B."/>
            <person name="Chooi Y.H."/>
            <person name="Piggott A.M."/>
        </authorList>
    </citation>
    <scope>NUCLEOTIDE SEQUENCE [LARGE SCALE GENOMIC DNA]</scope>
    <source>
        <strain evidence="3 4">FRR 5400</strain>
    </source>
</reference>
<evidence type="ECO:0000313" key="4">
    <source>
        <dbReference type="Proteomes" id="UP000541154"/>
    </source>
</evidence>
<feature type="domain" description="Pleiotropic ABC efflux transporter N-terminal" evidence="2">
    <location>
        <begin position="24"/>
        <end position="102"/>
    </location>
</feature>
<feature type="compositionally biased region" description="Basic residues" evidence="1">
    <location>
        <begin position="13"/>
        <end position="23"/>
    </location>
</feature>
<gene>
    <name evidence="3" type="ORF">ETB97_008581</name>
</gene>
<evidence type="ECO:0000256" key="1">
    <source>
        <dbReference type="SAM" id="MobiDB-lite"/>
    </source>
</evidence>
<dbReference type="InterPro" id="IPR029481">
    <property type="entry name" value="ABC_trans_N"/>
</dbReference>
<organism evidence="3 4">
    <name type="scientific">Petromyces alliaceus</name>
    <name type="common">Aspergillus alliaceus</name>
    <dbReference type="NCBI Taxonomy" id="209559"/>
    <lineage>
        <taxon>Eukaryota</taxon>
        <taxon>Fungi</taxon>
        <taxon>Dikarya</taxon>
        <taxon>Ascomycota</taxon>
        <taxon>Pezizomycotina</taxon>
        <taxon>Eurotiomycetes</taxon>
        <taxon>Eurotiomycetidae</taxon>
        <taxon>Eurotiales</taxon>
        <taxon>Aspergillaceae</taxon>
        <taxon>Aspergillus</taxon>
        <taxon>Aspergillus subgen. Circumdati</taxon>
    </lineage>
</organism>
<name>A0A8H5ZV45_PETAA</name>
<accession>A0A8H5ZV45</accession>
<dbReference type="Proteomes" id="UP000541154">
    <property type="component" value="Unassembled WGS sequence"/>
</dbReference>
<keyword evidence="4" id="KW-1185">Reference proteome</keyword>
<feature type="region of interest" description="Disordered" evidence="1">
    <location>
        <begin position="1"/>
        <end position="28"/>
    </location>
</feature>
<evidence type="ECO:0000313" key="3">
    <source>
        <dbReference type="EMBL" id="KAF5855711.1"/>
    </source>
</evidence>
<dbReference type="Pfam" id="PF14510">
    <property type="entry name" value="ABC_trans_N"/>
    <property type="match status" value="1"/>
</dbReference>
<evidence type="ECO:0000259" key="2">
    <source>
        <dbReference type="Pfam" id="PF14510"/>
    </source>
</evidence>
<comment type="caution">
    <text evidence="3">The sequence shown here is derived from an EMBL/GenBank/DDBJ whole genome shotgun (WGS) entry which is preliminary data.</text>
</comment>
<dbReference type="AlphaFoldDB" id="A0A8H5ZV45"/>
<proteinExistence type="predicted"/>